<reference evidence="1 2" key="1">
    <citation type="submission" date="2022-03" db="EMBL/GenBank/DDBJ databases">
        <title>Chryseobacterium sp. isolated from the Andong Sikhe.</title>
        <authorList>
            <person name="Won M."/>
            <person name="Kim S.-J."/>
            <person name="Kwon S.-W."/>
        </authorList>
    </citation>
    <scope>NUCLEOTIDE SEQUENCE [LARGE SCALE GENOMIC DNA]</scope>
    <source>
        <strain evidence="1 2">ADR-1</strain>
    </source>
</reference>
<dbReference type="EMBL" id="CP094529">
    <property type="protein sequence ID" value="UOE37852.1"/>
    <property type="molecule type" value="Genomic_DNA"/>
</dbReference>
<proteinExistence type="predicted"/>
<organism evidence="1 2">
    <name type="scientific">Chryseobacterium oryzae</name>
    <dbReference type="NCBI Taxonomy" id="2929799"/>
    <lineage>
        <taxon>Bacteria</taxon>
        <taxon>Pseudomonadati</taxon>
        <taxon>Bacteroidota</taxon>
        <taxon>Flavobacteriia</taxon>
        <taxon>Flavobacteriales</taxon>
        <taxon>Weeksellaceae</taxon>
        <taxon>Chryseobacterium group</taxon>
        <taxon>Chryseobacterium</taxon>
    </lineage>
</organism>
<dbReference type="PROSITE" id="PS51257">
    <property type="entry name" value="PROKAR_LIPOPROTEIN"/>
    <property type="match status" value="1"/>
</dbReference>
<evidence type="ECO:0000313" key="1">
    <source>
        <dbReference type="EMBL" id="UOE37852.1"/>
    </source>
</evidence>
<evidence type="ECO:0000313" key="2">
    <source>
        <dbReference type="Proteomes" id="UP000831068"/>
    </source>
</evidence>
<gene>
    <name evidence="1" type="ORF">MTP08_12475</name>
</gene>
<dbReference type="RefSeq" id="WP_243576220.1">
    <property type="nucleotide sequence ID" value="NZ_CP094529.1"/>
</dbReference>
<name>A0ABY4BFB9_9FLAO</name>
<keyword evidence="2" id="KW-1185">Reference proteome</keyword>
<sequence>MVKTKGFSLLICFIASCLYGQKILSGRTMSENNRIVTSVLVININNNEKTSSNSSGEFSIKASLQDEIRFIKKGYERTIKKIDNLDNIPDIIMTQLPVEIEEVKIIPLSGNLAKDSKMLTKVDKKEELRKAIGLPRGPEKPREVPADTRNLLMAIPLGLLDVQGLYDIVSGKARRQRRWYQYEDMQDDIAWVKTRTGEEYFVKESIPAERIPEFLEFSFILKPDIRRYIKAKNIYKVMFELEETLPVYVERIKESQKKEKEKR</sequence>
<accession>A0ABY4BFB9</accession>
<dbReference type="Proteomes" id="UP000831068">
    <property type="component" value="Chromosome"/>
</dbReference>
<protein>
    <submittedName>
        <fullName evidence="1">Carboxypeptidase regulatory-like domain-containing protein</fullName>
    </submittedName>
</protein>